<organism evidence="2 3">
    <name type="scientific">Parendozoicomonas callyspongiae</name>
    <dbReference type="NCBI Taxonomy" id="2942213"/>
    <lineage>
        <taxon>Bacteria</taxon>
        <taxon>Pseudomonadati</taxon>
        <taxon>Pseudomonadota</taxon>
        <taxon>Gammaproteobacteria</taxon>
        <taxon>Oceanospirillales</taxon>
        <taxon>Endozoicomonadaceae</taxon>
        <taxon>Parendozoicomonas</taxon>
    </lineage>
</organism>
<evidence type="ECO:0000256" key="1">
    <source>
        <dbReference type="SAM" id="Phobius"/>
    </source>
</evidence>
<sequence length="116" mass="12594">MVVIAATGLSLLPDIVHRYVDILSSAGAILGPVGGALLAWAWMNKGQFDISSLYSLHGKYGYWQGWSWKTCVPVIPLFIIGLCLPLAFLPALVSFSFSFLCCWLITVVNRGVSSTD</sequence>
<keyword evidence="1" id="KW-0812">Transmembrane</keyword>
<dbReference type="EMBL" id="JAMFLX010000017">
    <property type="protein sequence ID" value="MCL6270891.1"/>
    <property type="molecule type" value="Genomic_DNA"/>
</dbReference>
<gene>
    <name evidence="2" type="ORF">M3P05_13255</name>
</gene>
<proteinExistence type="predicted"/>
<keyword evidence="3" id="KW-1185">Reference proteome</keyword>
<feature type="transmembrane region" description="Helical" evidence="1">
    <location>
        <begin position="94"/>
        <end position="112"/>
    </location>
</feature>
<dbReference type="Proteomes" id="UP001203338">
    <property type="component" value="Unassembled WGS sequence"/>
</dbReference>
<evidence type="ECO:0000313" key="3">
    <source>
        <dbReference type="Proteomes" id="UP001203338"/>
    </source>
</evidence>
<dbReference type="RefSeq" id="WP_249700194.1">
    <property type="nucleotide sequence ID" value="NZ_JAMFLX010000017.1"/>
</dbReference>
<dbReference type="Gene3D" id="1.10.4160.10">
    <property type="entry name" value="Hydantoin permease"/>
    <property type="match status" value="1"/>
</dbReference>
<name>A0ABT0PI10_9GAMM</name>
<feature type="transmembrane region" description="Helical" evidence="1">
    <location>
        <begin position="66"/>
        <end position="88"/>
    </location>
</feature>
<accession>A0ABT0PI10</accession>
<comment type="caution">
    <text evidence="2">The sequence shown here is derived from an EMBL/GenBank/DDBJ whole genome shotgun (WGS) entry which is preliminary data.</text>
</comment>
<protein>
    <submittedName>
        <fullName evidence="2">Uncharacterized protein</fullName>
    </submittedName>
</protein>
<keyword evidence="1" id="KW-0472">Membrane</keyword>
<evidence type="ECO:0000313" key="2">
    <source>
        <dbReference type="EMBL" id="MCL6270891.1"/>
    </source>
</evidence>
<keyword evidence="1" id="KW-1133">Transmembrane helix</keyword>
<feature type="transmembrane region" description="Helical" evidence="1">
    <location>
        <begin position="28"/>
        <end position="45"/>
    </location>
</feature>
<reference evidence="2 3" key="1">
    <citation type="submission" date="2022-05" db="EMBL/GenBank/DDBJ databases">
        <authorList>
            <person name="Park J.-S."/>
        </authorList>
    </citation>
    <scope>NUCLEOTIDE SEQUENCE [LARGE SCALE GENOMIC DNA]</scope>
    <source>
        <strain evidence="2 3">2012CJ34-2</strain>
    </source>
</reference>